<dbReference type="InterPro" id="IPR002852">
    <property type="entry name" value="UPF0251"/>
</dbReference>
<reference evidence="2 3" key="2">
    <citation type="journal article" date="2010" name="Stand. Genomic Sci.">
        <title>Complete genome sequence of Syntrophothermus lipocalidus type strain (TGB-C1).</title>
        <authorList>
            <person name="Djao O.D."/>
            <person name="Zhang X."/>
            <person name="Lucas S."/>
            <person name="Lapidus A."/>
            <person name="Del Rio T.G."/>
            <person name="Nolan M."/>
            <person name="Tice H."/>
            <person name="Cheng J.F."/>
            <person name="Han C."/>
            <person name="Tapia R."/>
            <person name="Goodwin L."/>
            <person name="Pitluck S."/>
            <person name="Liolios K."/>
            <person name="Ivanova N."/>
            <person name="Mavromatis K."/>
            <person name="Mikhailova N."/>
            <person name="Ovchinnikova G."/>
            <person name="Pati A."/>
            <person name="Brambilla E."/>
            <person name="Chen A."/>
            <person name="Palaniappan K."/>
            <person name="Land M."/>
            <person name="Hauser L."/>
            <person name="Chang Y.J."/>
            <person name="Jeffries C.D."/>
            <person name="Rohde M."/>
            <person name="Sikorski J."/>
            <person name="Spring S."/>
            <person name="Goker M."/>
            <person name="Detter J.C."/>
            <person name="Woyke T."/>
            <person name="Bristow J."/>
            <person name="Eisen J.A."/>
            <person name="Markowitz V."/>
            <person name="Hugenholtz P."/>
            <person name="Kyrpides N.C."/>
            <person name="Klenk H.P."/>
        </authorList>
    </citation>
    <scope>NUCLEOTIDE SEQUENCE [LARGE SCALE GENOMIC DNA]</scope>
    <source>
        <strain evidence="3">DSM 12680 / TGB-C1</strain>
    </source>
</reference>
<sequence>MCSLFKPAGIPAYDLEEVVLRIEEMEAIRLKDLVGLDQEACAERMGVSRPTFQRILVEARRKVAEVLIEGKALRIEGGAYHLDPEHLQCPRCQYSLIEKGSVKCPKCEQVLGHYEDNGL</sequence>
<protein>
    <submittedName>
        <fullName evidence="2">Uncharacterized protein</fullName>
    </submittedName>
</protein>
<dbReference type="InterPro" id="IPR013324">
    <property type="entry name" value="RNA_pol_sigma_r3/r4-like"/>
</dbReference>
<proteinExistence type="inferred from homology"/>
<dbReference type="EMBL" id="CP002048">
    <property type="protein sequence ID" value="ADI01120.1"/>
    <property type="molecule type" value="Genomic_DNA"/>
</dbReference>
<evidence type="ECO:0000313" key="2">
    <source>
        <dbReference type="EMBL" id="ADI01120.1"/>
    </source>
</evidence>
<reference evidence="3" key="1">
    <citation type="journal article" date="2010" name="Stand. Genomic Sci.">
        <title>Complete genome sequence of Syntrophothermus lipocalidus type strain (TGB-C1T).</title>
        <authorList>
            <consortium name="US DOE Joint Genome Institute (JGI-PGF)"/>
            <person name="Djao O."/>
            <person name="Zhang X."/>
            <person name="Lucas S."/>
            <person name="Lapidus A."/>
            <person name="Glavina Del Rio T."/>
            <person name="Nolan M."/>
            <person name="Tice H."/>
            <person name="Cheng J."/>
            <person name="Han C."/>
            <person name="Tapia R."/>
            <person name="Goodwin L."/>
            <person name="Pitluck S."/>
            <person name="Liolios K."/>
            <person name="Ivanova N."/>
            <person name="Mavromatis K."/>
            <person name="Mikhailova N."/>
            <person name="Ovchinnikova G."/>
            <person name="Pati A."/>
            <person name="Brambilla E."/>
            <person name="Chen A."/>
            <person name="Palaniappan K."/>
            <person name="Land M."/>
            <person name="Hauser L."/>
            <person name="Chang Y."/>
            <person name="Jeffries C."/>
            <person name="Rohde M."/>
            <person name="Sikorski J."/>
            <person name="Spring S."/>
            <person name="Goker M."/>
            <person name="Detter J."/>
            <person name="Woyke T."/>
            <person name="Bristow J."/>
            <person name="Eisen J."/>
            <person name="Markowitz V."/>
            <person name="Hugenholtz P."/>
            <person name="Kyrpides N."/>
            <person name="Klenk H."/>
        </authorList>
    </citation>
    <scope>NUCLEOTIDE SEQUENCE [LARGE SCALE GENOMIC DNA]</scope>
    <source>
        <strain evidence="3">DSM 12680 / TGB-C1</strain>
    </source>
</reference>
<dbReference type="HOGENOM" id="CLU_094511_0_1_9"/>
<dbReference type="Proteomes" id="UP000000378">
    <property type="component" value="Chromosome"/>
</dbReference>
<keyword evidence="3" id="KW-1185">Reference proteome</keyword>
<gene>
    <name evidence="2" type="ordered locus">Slip_0336</name>
</gene>
<evidence type="ECO:0000313" key="3">
    <source>
        <dbReference type="Proteomes" id="UP000000378"/>
    </source>
</evidence>
<dbReference type="KEGG" id="slp:Slip_0336"/>
<dbReference type="PANTHER" id="PTHR37478:SF2">
    <property type="entry name" value="UPF0251 PROTEIN TK0562"/>
    <property type="match status" value="1"/>
</dbReference>
<accession>D7CK06</accession>
<dbReference type="Pfam" id="PF02001">
    <property type="entry name" value="DUF134"/>
    <property type="match status" value="1"/>
</dbReference>
<organism evidence="2 3">
    <name type="scientific">Syntrophothermus lipocalidus (strain DSM 12680 / TGB-C1)</name>
    <dbReference type="NCBI Taxonomy" id="643648"/>
    <lineage>
        <taxon>Bacteria</taxon>
        <taxon>Bacillati</taxon>
        <taxon>Bacillota</taxon>
        <taxon>Clostridia</taxon>
        <taxon>Eubacteriales</taxon>
        <taxon>Syntrophomonadaceae</taxon>
        <taxon>Syntrophothermus</taxon>
    </lineage>
</organism>
<evidence type="ECO:0000256" key="1">
    <source>
        <dbReference type="ARBA" id="ARBA00009350"/>
    </source>
</evidence>
<dbReference type="SUPFAM" id="SSF88659">
    <property type="entry name" value="Sigma3 and sigma4 domains of RNA polymerase sigma factors"/>
    <property type="match status" value="1"/>
</dbReference>
<comment type="similarity">
    <text evidence="1">Belongs to the UPF0251 family.</text>
</comment>
<name>D7CK06_SYNLT</name>
<dbReference type="RefSeq" id="WP_013174522.1">
    <property type="nucleotide sequence ID" value="NC_014220.1"/>
</dbReference>
<dbReference type="AlphaFoldDB" id="D7CK06"/>
<dbReference type="OrthoDB" id="280278at2"/>
<dbReference type="eggNOG" id="COG1342">
    <property type="taxonomic scope" value="Bacteria"/>
</dbReference>
<dbReference type="STRING" id="643648.Slip_0336"/>
<dbReference type="PANTHER" id="PTHR37478">
    <property type="match status" value="1"/>
</dbReference>